<dbReference type="Gramene" id="KQK06913">
    <property type="protein sequence ID" value="KQK06913"/>
    <property type="gene ID" value="BRADI_2g31240v3"/>
</dbReference>
<dbReference type="PANTHER" id="PTHR33622:SF23">
    <property type="entry name" value="EXPRESSED PROTEIN"/>
    <property type="match status" value="1"/>
</dbReference>
<feature type="region of interest" description="Disordered" evidence="1">
    <location>
        <begin position="1"/>
        <end position="32"/>
    </location>
</feature>
<dbReference type="AlphaFoldDB" id="I1HKN6"/>
<evidence type="ECO:0000313" key="2">
    <source>
        <dbReference type="EMBL" id="KQK06913.1"/>
    </source>
</evidence>
<reference evidence="2 3" key="1">
    <citation type="journal article" date="2010" name="Nature">
        <title>Genome sequencing and analysis of the model grass Brachypodium distachyon.</title>
        <authorList>
            <consortium name="International Brachypodium Initiative"/>
        </authorList>
    </citation>
    <scope>NUCLEOTIDE SEQUENCE [LARGE SCALE GENOMIC DNA]</scope>
    <source>
        <strain evidence="2">Bd21</strain>
        <strain evidence="3">cv. Bd21</strain>
    </source>
</reference>
<dbReference type="RefSeq" id="XP_010231566.1">
    <property type="nucleotide sequence ID" value="XM_010233264.3"/>
</dbReference>
<dbReference type="EMBL" id="CM000881">
    <property type="protein sequence ID" value="KQK06913.1"/>
    <property type="molecule type" value="Genomic_DNA"/>
</dbReference>
<accession>I1HKN6</accession>
<dbReference type="OMA" id="RSEHWVC"/>
<sequence length="113" mass="12236">MENKGAAEGVMQKAAAQQPEKESTAASSCFRRATAGEEEAAATLMDRFRQFKDAPRSEHWVCLKNKVRAAREYAGLMTRQGVSMFGEPKIGPVFQQEAGAKEKMPPAAASAES</sequence>
<protein>
    <submittedName>
        <fullName evidence="2 3">Uncharacterized protein</fullName>
    </submittedName>
</protein>
<dbReference type="eggNOG" id="ENOG502R4IW">
    <property type="taxonomic scope" value="Eukaryota"/>
</dbReference>
<keyword evidence="4" id="KW-1185">Reference proteome</keyword>
<reference evidence="3" key="3">
    <citation type="submission" date="2018-08" db="UniProtKB">
        <authorList>
            <consortium name="EnsemblPlants"/>
        </authorList>
    </citation>
    <scope>IDENTIFICATION</scope>
    <source>
        <strain evidence="3">cv. Bd21</strain>
    </source>
</reference>
<evidence type="ECO:0000313" key="4">
    <source>
        <dbReference type="Proteomes" id="UP000008810"/>
    </source>
</evidence>
<dbReference type="KEGG" id="bdi:104582712"/>
<dbReference type="Proteomes" id="UP000008810">
    <property type="component" value="Chromosome 2"/>
</dbReference>
<evidence type="ECO:0000256" key="1">
    <source>
        <dbReference type="SAM" id="MobiDB-lite"/>
    </source>
</evidence>
<dbReference type="PANTHER" id="PTHR33622">
    <property type="entry name" value="OS03G0724500 PROTEIN"/>
    <property type="match status" value="1"/>
</dbReference>
<dbReference type="HOGENOM" id="CLU_171345_0_0_1"/>
<reference evidence="2" key="2">
    <citation type="submission" date="2017-06" db="EMBL/GenBank/DDBJ databases">
        <title>WGS assembly of Brachypodium distachyon.</title>
        <authorList>
            <consortium name="The International Brachypodium Initiative"/>
            <person name="Lucas S."/>
            <person name="Harmon-Smith M."/>
            <person name="Lail K."/>
            <person name="Tice H."/>
            <person name="Grimwood J."/>
            <person name="Bruce D."/>
            <person name="Barry K."/>
            <person name="Shu S."/>
            <person name="Lindquist E."/>
            <person name="Wang M."/>
            <person name="Pitluck S."/>
            <person name="Vogel J.P."/>
            <person name="Garvin D.F."/>
            <person name="Mockler T.C."/>
            <person name="Schmutz J."/>
            <person name="Rokhsar D."/>
            <person name="Bevan M.W."/>
        </authorList>
    </citation>
    <scope>NUCLEOTIDE SEQUENCE</scope>
    <source>
        <strain evidence="2">Bd21</strain>
    </source>
</reference>
<dbReference type="GeneID" id="104582712"/>
<proteinExistence type="predicted"/>
<dbReference type="OrthoDB" id="608715at2759"/>
<organism evidence="3">
    <name type="scientific">Brachypodium distachyon</name>
    <name type="common">Purple false brome</name>
    <name type="synonym">Trachynia distachya</name>
    <dbReference type="NCBI Taxonomy" id="15368"/>
    <lineage>
        <taxon>Eukaryota</taxon>
        <taxon>Viridiplantae</taxon>
        <taxon>Streptophyta</taxon>
        <taxon>Embryophyta</taxon>
        <taxon>Tracheophyta</taxon>
        <taxon>Spermatophyta</taxon>
        <taxon>Magnoliopsida</taxon>
        <taxon>Liliopsida</taxon>
        <taxon>Poales</taxon>
        <taxon>Poaceae</taxon>
        <taxon>BOP clade</taxon>
        <taxon>Pooideae</taxon>
        <taxon>Stipodae</taxon>
        <taxon>Brachypodieae</taxon>
        <taxon>Brachypodium</taxon>
    </lineage>
</organism>
<dbReference type="EnsemblPlants" id="KQK06913">
    <property type="protein sequence ID" value="KQK06913"/>
    <property type="gene ID" value="BRADI_2g31240v3"/>
</dbReference>
<evidence type="ECO:0000313" key="3">
    <source>
        <dbReference type="EnsemblPlants" id="KQK06913"/>
    </source>
</evidence>
<name>I1HKN6_BRADI</name>
<gene>
    <name evidence="3" type="primary">LOC104582712</name>
    <name evidence="2" type="ORF">BRADI_2g31240v3</name>
</gene>